<feature type="compositionally biased region" description="Low complexity" evidence="1">
    <location>
        <begin position="19"/>
        <end position="34"/>
    </location>
</feature>
<accession>A0ABQ7ZE41</accession>
<evidence type="ECO:0000313" key="3">
    <source>
        <dbReference type="Proteomes" id="UP000824890"/>
    </source>
</evidence>
<reference evidence="2 3" key="1">
    <citation type="submission" date="2021-05" db="EMBL/GenBank/DDBJ databases">
        <title>Genome Assembly of Synthetic Allotetraploid Brassica napus Reveals Homoeologous Exchanges between Subgenomes.</title>
        <authorList>
            <person name="Davis J.T."/>
        </authorList>
    </citation>
    <scope>NUCLEOTIDE SEQUENCE [LARGE SCALE GENOMIC DNA]</scope>
    <source>
        <strain evidence="3">cv. Da-Ae</strain>
        <tissue evidence="2">Seedling</tissue>
    </source>
</reference>
<dbReference type="EMBL" id="JAGKQM010000015">
    <property type="protein sequence ID" value="KAH0878398.1"/>
    <property type="molecule type" value="Genomic_DNA"/>
</dbReference>
<protein>
    <submittedName>
        <fullName evidence="2">Uncharacterized protein</fullName>
    </submittedName>
</protein>
<comment type="caution">
    <text evidence="2">The sequence shown here is derived from an EMBL/GenBank/DDBJ whole genome shotgun (WGS) entry which is preliminary data.</text>
</comment>
<feature type="compositionally biased region" description="Polar residues" evidence="1">
    <location>
        <begin position="55"/>
        <end position="70"/>
    </location>
</feature>
<feature type="region of interest" description="Disordered" evidence="1">
    <location>
        <begin position="1"/>
        <end position="109"/>
    </location>
</feature>
<proteinExistence type="predicted"/>
<name>A0ABQ7ZE41_BRANA</name>
<gene>
    <name evidence="2" type="ORF">HID58_065792</name>
</gene>
<evidence type="ECO:0000313" key="2">
    <source>
        <dbReference type="EMBL" id="KAH0878398.1"/>
    </source>
</evidence>
<organism evidence="2 3">
    <name type="scientific">Brassica napus</name>
    <name type="common">Rape</name>
    <dbReference type="NCBI Taxonomy" id="3708"/>
    <lineage>
        <taxon>Eukaryota</taxon>
        <taxon>Viridiplantae</taxon>
        <taxon>Streptophyta</taxon>
        <taxon>Embryophyta</taxon>
        <taxon>Tracheophyta</taxon>
        <taxon>Spermatophyta</taxon>
        <taxon>Magnoliopsida</taxon>
        <taxon>eudicotyledons</taxon>
        <taxon>Gunneridae</taxon>
        <taxon>Pentapetalae</taxon>
        <taxon>rosids</taxon>
        <taxon>malvids</taxon>
        <taxon>Brassicales</taxon>
        <taxon>Brassicaceae</taxon>
        <taxon>Brassiceae</taxon>
        <taxon>Brassica</taxon>
    </lineage>
</organism>
<evidence type="ECO:0000256" key="1">
    <source>
        <dbReference type="SAM" id="MobiDB-lite"/>
    </source>
</evidence>
<sequence>QRATYDTAETEQLASSNLPTETAPSSSTDSDTAEVLTPATVETEQFAPLPDIHINTEQPSDTDNDQTTTAIEPLPTPTEVPSVADLQSPPTSPIQELGRESDQDKKRGT</sequence>
<feature type="non-terminal residue" evidence="2">
    <location>
        <position position="1"/>
    </location>
</feature>
<feature type="compositionally biased region" description="Basic and acidic residues" evidence="1">
    <location>
        <begin position="97"/>
        <end position="109"/>
    </location>
</feature>
<keyword evidence="3" id="KW-1185">Reference proteome</keyword>
<dbReference type="Proteomes" id="UP000824890">
    <property type="component" value="Unassembled WGS sequence"/>
</dbReference>